<proteinExistence type="predicted"/>
<organism evidence="1 2">
    <name type="scientific">Testicularia cyperi</name>
    <dbReference type="NCBI Taxonomy" id="1882483"/>
    <lineage>
        <taxon>Eukaryota</taxon>
        <taxon>Fungi</taxon>
        <taxon>Dikarya</taxon>
        <taxon>Basidiomycota</taxon>
        <taxon>Ustilaginomycotina</taxon>
        <taxon>Ustilaginomycetes</taxon>
        <taxon>Ustilaginales</taxon>
        <taxon>Anthracoideaceae</taxon>
        <taxon>Testicularia</taxon>
    </lineage>
</organism>
<name>A0A317XQB3_9BASI</name>
<dbReference type="InParanoid" id="A0A317XQB3"/>
<dbReference type="Pfam" id="PF05176">
    <property type="entry name" value="ATP-synt_10"/>
    <property type="match status" value="1"/>
</dbReference>
<dbReference type="PANTHER" id="PTHR28106:SF1">
    <property type="entry name" value="MITOCHONDRIAL ATPASE COMPLEX SUBUNIT ATP10"/>
    <property type="match status" value="1"/>
</dbReference>
<keyword evidence="2" id="KW-1185">Reference proteome</keyword>
<dbReference type="GO" id="GO:0033615">
    <property type="term" value="P:mitochondrial proton-transporting ATP synthase complex assembly"/>
    <property type="evidence" value="ECO:0007669"/>
    <property type="project" value="TreeGrafter"/>
</dbReference>
<dbReference type="OrthoDB" id="17089at2759"/>
<dbReference type="STRING" id="1882483.A0A317XQB3"/>
<gene>
    <name evidence="1" type="ORF">BCV70DRAFT_226730</name>
</gene>
<evidence type="ECO:0000313" key="1">
    <source>
        <dbReference type="EMBL" id="PWZ00078.1"/>
    </source>
</evidence>
<dbReference type="InterPro" id="IPR007849">
    <property type="entry name" value="ATP10"/>
</dbReference>
<sequence>MNAQPLPYLSFALGLPTAPSDSEPTWSERKAVLLSQEHRMASRRSIVEQATRGYFHDFHAIKSHGGKTWRAPPTLIKSERALWFPRITGVRLSDKQKTNTISMTRNKVSVVAILNSKISEEHAKSFYQDTVSTFSSHPQFQLVLINLQENPLKSFMVSLFLSSLKQTLPENLHSTYILSSQNLELEKPLLGLHNKHVGYTYLVDQQGKIRWAGSAFAEQQEQSALKTCTAVLLERKAQPSQKKK</sequence>
<dbReference type="FunCoup" id="A0A317XQB3">
    <property type="interactions" value="31"/>
</dbReference>
<reference evidence="1 2" key="1">
    <citation type="journal article" date="2018" name="Mol. Biol. Evol.">
        <title>Broad Genomic Sampling Reveals a Smut Pathogenic Ancestry of the Fungal Clade Ustilaginomycotina.</title>
        <authorList>
            <person name="Kijpornyongpan T."/>
            <person name="Mondo S.J."/>
            <person name="Barry K."/>
            <person name="Sandor L."/>
            <person name="Lee J."/>
            <person name="Lipzen A."/>
            <person name="Pangilinan J."/>
            <person name="LaButti K."/>
            <person name="Hainaut M."/>
            <person name="Henrissat B."/>
            <person name="Grigoriev I.V."/>
            <person name="Spatafora J.W."/>
            <person name="Aime M.C."/>
        </authorList>
    </citation>
    <scope>NUCLEOTIDE SEQUENCE [LARGE SCALE GENOMIC DNA]</scope>
    <source>
        <strain evidence="1 2">MCA 3645</strain>
    </source>
</reference>
<accession>A0A317XQB3</accession>
<dbReference type="AlphaFoldDB" id="A0A317XQB3"/>
<dbReference type="PANTHER" id="PTHR28106">
    <property type="entry name" value="MITOCHONDRIAL ATPASE COMPLEX SUBUNIT ATP10"/>
    <property type="match status" value="1"/>
</dbReference>
<dbReference type="GO" id="GO:0005743">
    <property type="term" value="C:mitochondrial inner membrane"/>
    <property type="evidence" value="ECO:0007669"/>
    <property type="project" value="TreeGrafter"/>
</dbReference>
<dbReference type="EMBL" id="KZ819193">
    <property type="protein sequence ID" value="PWZ00078.1"/>
    <property type="molecule type" value="Genomic_DNA"/>
</dbReference>
<dbReference type="Proteomes" id="UP000246740">
    <property type="component" value="Unassembled WGS sequence"/>
</dbReference>
<evidence type="ECO:0000313" key="2">
    <source>
        <dbReference type="Proteomes" id="UP000246740"/>
    </source>
</evidence>
<protein>
    <submittedName>
        <fullName evidence="1">Uncharacterized protein</fullName>
    </submittedName>
</protein>